<evidence type="ECO:0000313" key="7">
    <source>
        <dbReference type="EMBL" id="TDT61185.1"/>
    </source>
</evidence>
<gene>
    <name evidence="7" type="ORF">EDD71_10886</name>
</gene>
<dbReference type="InterPro" id="IPR039425">
    <property type="entry name" value="RNA_pol_sigma-70-like"/>
</dbReference>
<sequence length="180" mass="21060">MDEVTLVEKCRSRDLKALEELFILYEKKIYNLCFYTLKNSEDAMDAAQEACLKIYKSIDRFKGESKLSTWIYRITYNTCMDYIKKKKNCTCFDDVPEQSLSVEKVESLIENRELRQDIKRCIMALNDDFRTIILLRDINGLSYQEISDVLGIQVGTVKSRLSRAREALKAELIKCGIIRR</sequence>
<keyword evidence="8" id="KW-1185">Reference proteome</keyword>
<dbReference type="InterPro" id="IPR013249">
    <property type="entry name" value="RNA_pol_sigma70_r4_t2"/>
</dbReference>
<reference evidence="7 8" key="1">
    <citation type="submission" date="2019-03" db="EMBL/GenBank/DDBJ databases">
        <title>Genomic Encyclopedia of Type Strains, Phase IV (KMG-IV): sequencing the most valuable type-strain genomes for metagenomic binning, comparative biology and taxonomic classification.</title>
        <authorList>
            <person name="Goeker M."/>
        </authorList>
    </citation>
    <scope>NUCLEOTIDE SEQUENCE [LARGE SCALE GENOMIC DNA]</scope>
    <source>
        <strain evidence="7 8">DSM 24455</strain>
    </source>
</reference>
<evidence type="ECO:0000256" key="2">
    <source>
        <dbReference type="ARBA" id="ARBA00023015"/>
    </source>
</evidence>
<protein>
    <submittedName>
        <fullName evidence="7">RNA polymerase RpoE-like sigma-24 subunit</fullName>
    </submittedName>
</protein>
<dbReference type="NCBIfam" id="TIGR02937">
    <property type="entry name" value="sigma70-ECF"/>
    <property type="match status" value="1"/>
</dbReference>
<dbReference type="Proteomes" id="UP000295325">
    <property type="component" value="Unassembled WGS sequence"/>
</dbReference>
<dbReference type="RefSeq" id="WP_133627926.1">
    <property type="nucleotide sequence ID" value="NZ_SOAZ01000008.1"/>
</dbReference>
<dbReference type="Pfam" id="PF08281">
    <property type="entry name" value="Sigma70_r4_2"/>
    <property type="match status" value="1"/>
</dbReference>
<dbReference type="GO" id="GO:0016987">
    <property type="term" value="F:sigma factor activity"/>
    <property type="evidence" value="ECO:0007669"/>
    <property type="project" value="UniProtKB-KW"/>
</dbReference>
<dbReference type="PANTHER" id="PTHR43133">
    <property type="entry name" value="RNA POLYMERASE ECF-TYPE SIGMA FACTO"/>
    <property type="match status" value="1"/>
</dbReference>
<name>A0A4R7KQ64_9CLOT</name>
<dbReference type="SUPFAM" id="SSF88659">
    <property type="entry name" value="Sigma3 and sigma4 domains of RNA polymerase sigma factors"/>
    <property type="match status" value="1"/>
</dbReference>
<keyword evidence="4" id="KW-0804">Transcription</keyword>
<comment type="caution">
    <text evidence="7">The sequence shown here is derived from an EMBL/GenBank/DDBJ whole genome shotgun (WGS) entry which is preliminary data.</text>
</comment>
<dbReference type="SUPFAM" id="SSF88946">
    <property type="entry name" value="Sigma2 domain of RNA polymerase sigma factors"/>
    <property type="match status" value="1"/>
</dbReference>
<dbReference type="PANTHER" id="PTHR43133:SF51">
    <property type="entry name" value="RNA POLYMERASE SIGMA FACTOR"/>
    <property type="match status" value="1"/>
</dbReference>
<dbReference type="EMBL" id="SOAZ01000008">
    <property type="protein sequence ID" value="TDT61185.1"/>
    <property type="molecule type" value="Genomic_DNA"/>
</dbReference>
<dbReference type="InterPro" id="IPR013324">
    <property type="entry name" value="RNA_pol_sigma_r3/r4-like"/>
</dbReference>
<accession>A0A4R7KQ64</accession>
<proteinExistence type="inferred from homology"/>
<organism evidence="7 8">
    <name type="scientific">Fonticella tunisiensis</name>
    <dbReference type="NCBI Taxonomy" id="1096341"/>
    <lineage>
        <taxon>Bacteria</taxon>
        <taxon>Bacillati</taxon>
        <taxon>Bacillota</taxon>
        <taxon>Clostridia</taxon>
        <taxon>Eubacteriales</taxon>
        <taxon>Clostridiaceae</taxon>
        <taxon>Fonticella</taxon>
    </lineage>
</organism>
<dbReference type="InterPro" id="IPR013325">
    <property type="entry name" value="RNA_pol_sigma_r2"/>
</dbReference>
<dbReference type="CDD" id="cd06171">
    <property type="entry name" value="Sigma70_r4"/>
    <property type="match status" value="1"/>
</dbReference>
<dbReference type="AlphaFoldDB" id="A0A4R7KQ64"/>
<dbReference type="InterPro" id="IPR036388">
    <property type="entry name" value="WH-like_DNA-bd_sf"/>
</dbReference>
<dbReference type="GO" id="GO:0006352">
    <property type="term" value="P:DNA-templated transcription initiation"/>
    <property type="evidence" value="ECO:0007669"/>
    <property type="project" value="InterPro"/>
</dbReference>
<evidence type="ECO:0000256" key="1">
    <source>
        <dbReference type="ARBA" id="ARBA00010641"/>
    </source>
</evidence>
<dbReference type="Gene3D" id="1.10.10.10">
    <property type="entry name" value="Winged helix-like DNA-binding domain superfamily/Winged helix DNA-binding domain"/>
    <property type="match status" value="1"/>
</dbReference>
<feature type="domain" description="RNA polymerase sigma factor 70 region 4 type 2" evidence="6">
    <location>
        <begin position="116"/>
        <end position="168"/>
    </location>
</feature>
<dbReference type="InterPro" id="IPR014284">
    <property type="entry name" value="RNA_pol_sigma-70_dom"/>
</dbReference>
<dbReference type="OrthoDB" id="9784984at2"/>
<dbReference type="InterPro" id="IPR007627">
    <property type="entry name" value="RNA_pol_sigma70_r2"/>
</dbReference>
<dbReference type="Pfam" id="PF04542">
    <property type="entry name" value="Sigma70_r2"/>
    <property type="match status" value="1"/>
</dbReference>
<dbReference type="GO" id="GO:0003677">
    <property type="term" value="F:DNA binding"/>
    <property type="evidence" value="ECO:0007669"/>
    <property type="project" value="InterPro"/>
</dbReference>
<feature type="domain" description="RNA polymerase sigma-70 region 2" evidence="5">
    <location>
        <begin position="24"/>
        <end position="87"/>
    </location>
</feature>
<evidence type="ECO:0000259" key="5">
    <source>
        <dbReference type="Pfam" id="PF04542"/>
    </source>
</evidence>
<evidence type="ECO:0000259" key="6">
    <source>
        <dbReference type="Pfam" id="PF08281"/>
    </source>
</evidence>
<evidence type="ECO:0000313" key="8">
    <source>
        <dbReference type="Proteomes" id="UP000295325"/>
    </source>
</evidence>
<keyword evidence="3" id="KW-0731">Sigma factor</keyword>
<comment type="similarity">
    <text evidence="1">Belongs to the sigma-70 factor family. ECF subfamily.</text>
</comment>
<keyword evidence="2" id="KW-0805">Transcription regulation</keyword>
<dbReference type="Gene3D" id="1.10.1740.10">
    <property type="match status" value="1"/>
</dbReference>
<evidence type="ECO:0000256" key="3">
    <source>
        <dbReference type="ARBA" id="ARBA00023082"/>
    </source>
</evidence>
<evidence type="ECO:0000256" key="4">
    <source>
        <dbReference type="ARBA" id="ARBA00023163"/>
    </source>
</evidence>